<feature type="transmembrane region" description="Helical" evidence="1">
    <location>
        <begin position="220"/>
        <end position="242"/>
    </location>
</feature>
<dbReference type="Proteomes" id="UP000716906">
    <property type="component" value="Unassembled WGS sequence"/>
</dbReference>
<dbReference type="NCBIfam" id="TIGR03733">
    <property type="entry name" value="lanti_perm_MutG"/>
    <property type="match status" value="1"/>
</dbReference>
<keyword evidence="3" id="KW-1185">Reference proteome</keyword>
<dbReference type="EMBL" id="JACLYY010000003">
    <property type="protein sequence ID" value="MBM6737365.1"/>
    <property type="molecule type" value="Genomic_DNA"/>
</dbReference>
<dbReference type="Pfam" id="PF12730">
    <property type="entry name" value="ABC2_membrane_4"/>
    <property type="match status" value="1"/>
</dbReference>
<protein>
    <submittedName>
        <fullName evidence="2">Lantibiotic immunity ABC transporter MutG family permease subunit</fullName>
    </submittedName>
</protein>
<feature type="transmembrane region" description="Helical" evidence="1">
    <location>
        <begin position="21"/>
        <end position="41"/>
    </location>
</feature>
<evidence type="ECO:0000313" key="3">
    <source>
        <dbReference type="Proteomes" id="UP000716906"/>
    </source>
</evidence>
<sequence length="247" mass="27036">MRSCVRLFCGEMRKYAHTSILWVHLILPLVGMAVFLLYYSFSAWESGAKAQAYLEVLACIWPFLAGLICGMAVEMERNSGFQNFLLLPGRRWQALLGKWLCLMALGLIAALIAALGFGALFHLLPGGNVFSMKVYLLEAAVIWICQAPVYMLHLFLAAQFGRGASIGVGVGGAILAFLMLTGMGEGIWMYLPWSFGGRWCDFMLVYSLGAVDRAVLTGNAWPALVVCGGLTALIFGASLLWMGRKNF</sequence>
<feature type="transmembrane region" description="Helical" evidence="1">
    <location>
        <begin position="135"/>
        <end position="156"/>
    </location>
</feature>
<dbReference type="InterPro" id="IPR022294">
    <property type="entry name" value="ABC-transptr_permeasesu"/>
</dbReference>
<feature type="transmembrane region" description="Helical" evidence="1">
    <location>
        <begin position="53"/>
        <end position="73"/>
    </location>
</feature>
<name>A0ABS2E6V4_9FIRM</name>
<feature type="transmembrane region" description="Helical" evidence="1">
    <location>
        <begin position="168"/>
        <end position="191"/>
    </location>
</feature>
<evidence type="ECO:0000256" key="1">
    <source>
        <dbReference type="SAM" id="Phobius"/>
    </source>
</evidence>
<accession>A0ABS2E6V4</accession>
<proteinExistence type="predicted"/>
<dbReference type="RefSeq" id="WP_033127064.1">
    <property type="nucleotide sequence ID" value="NZ_JACLYY010000003.1"/>
</dbReference>
<organism evidence="2 3">
    <name type="scientific">Faecalicatena fissicatena</name>
    <dbReference type="NCBI Taxonomy" id="290055"/>
    <lineage>
        <taxon>Bacteria</taxon>
        <taxon>Bacillati</taxon>
        <taxon>Bacillota</taxon>
        <taxon>Clostridia</taxon>
        <taxon>Lachnospirales</taxon>
        <taxon>Lachnospiraceae</taxon>
        <taxon>Faecalicatena</taxon>
    </lineage>
</organism>
<keyword evidence="1" id="KW-1133">Transmembrane helix</keyword>
<keyword evidence="1" id="KW-0472">Membrane</keyword>
<comment type="caution">
    <text evidence="2">The sequence shown here is derived from an EMBL/GenBank/DDBJ whole genome shotgun (WGS) entry which is preliminary data.</text>
</comment>
<reference evidence="2 3" key="1">
    <citation type="journal article" date="2021" name="Sci. Rep.">
        <title>The distribution of antibiotic resistance genes in chicken gut microbiota commensals.</title>
        <authorList>
            <person name="Juricova H."/>
            <person name="Matiasovicova J."/>
            <person name="Kubasova T."/>
            <person name="Cejkova D."/>
            <person name="Rychlik I."/>
        </authorList>
    </citation>
    <scope>NUCLEOTIDE SEQUENCE [LARGE SCALE GENOMIC DNA]</scope>
    <source>
        <strain evidence="2 3">An773</strain>
    </source>
</reference>
<evidence type="ECO:0000313" key="2">
    <source>
        <dbReference type="EMBL" id="MBM6737365.1"/>
    </source>
</evidence>
<feature type="transmembrane region" description="Helical" evidence="1">
    <location>
        <begin position="99"/>
        <end position="123"/>
    </location>
</feature>
<gene>
    <name evidence="2" type="ORF">H7U36_04475</name>
</gene>
<keyword evidence="1" id="KW-0812">Transmembrane</keyword>
<dbReference type="CDD" id="cd21808">
    <property type="entry name" value="ABC-2_lan_permease_MutG"/>
    <property type="match status" value="1"/>
</dbReference>